<feature type="transmembrane region" description="Helical" evidence="1">
    <location>
        <begin position="110"/>
        <end position="130"/>
    </location>
</feature>
<feature type="transmembrane region" description="Helical" evidence="1">
    <location>
        <begin position="40"/>
        <end position="62"/>
    </location>
</feature>
<proteinExistence type="predicted"/>
<gene>
    <name evidence="2" type="ORF">METZ01_LOCUS320901</name>
</gene>
<accession>A0A382P5D4</accession>
<keyword evidence="1" id="KW-1133">Transmembrane helix</keyword>
<feature type="non-terminal residue" evidence="2">
    <location>
        <position position="233"/>
    </location>
</feature>
<keyword evidence="1" id="KW-0812">Transmembrane</keyword>
<organism evidence="2">
    <name type="scientific">marine metagenome</name>
    <dbReference type="NCBI Taxonomy" id="408172"/>
    <lineage>
        <taxon>unclassified sequences</taxon>
        <taxon>metagenomes</taxon>
        <taxon>ecological metagenomes</taxon>
    </lineage>
</organism>
<keyword evidence="1" id="KW-0472">Membrane</keyword>
<name>A0A382P5D4_9ZZZZ</name>
<evidence type="ECO:0000313" key="2">
    <source>
        <dbReference type="EMBL" id="SVC68047.1"/>
    </source>
</evidence>
<reference evidence="2" key="1">
    <citation type="submission" date="2018-05" db="EMBL/GenBank/DDBJ databases">
        <authorList>
            <person name="Lanie J.A."/>
            <person name="Ng W.-L."/>
            <person name="Kazmierczak K.M."/>
            <person name="Andrzejewski T.M."/>
            <person name="Davidsen T.M."/>
            <person name="Wayne K.J."/>
            <person name="Tettelin H."/>
            <person name="Glass J.I."/>
            <person name="Rusch D."/>
            <person name="Podicherti R."/>
            <person name="Tsui H.-C.T."/>
            <person name="Winkler M.E."/>
        </authorList>
    </citation>
    <scope>NUCLEOTIDE SEQUENCE</scope>
</reference>
<dbReference type="AlphaFoldDB" id="A0A382P5D4"/>
<dbReference type="EMBL" id="UINC01104692">
    <property type="protein sequence ID" value="SVC68047.1"/>
    <property type="molecule type" value="Genomic_DNA"/>
</dbReference>
<protein>
    <submittedName>
        <fullName evidence="2">Uncharacterized protein</fullName>
    </submittedName>
</protein>
<evidence type="ECO:0000256" key="1">
    <source>
        <dbReference type="SAM" id="Phobius"/>
    </source>
</evidence>
<sequence>MHQKKKWVFCDKHIQRSLFKLGYSDTNAEYSISFKIINKLLIGFIFSLLKVTYYYFLQFLVVQKKELKNKKAIFLKSGNGYDYANLYRVVDFDESKVVYINSFTMKSYMGVVKVGFLTLIDVFVRSFIVYCSVIKNNLPNNIENLVIENGLRNIAQYTYLSSFFKTVKSFNRDIHVYSGGAMLASNASIDVNLKTSYLLHGHIGIPHSIVFPSFDEVYVYSNDEKLYLESSGV</sequence>